<keyword evidence="4" id="KW-1185">Reference proteome</keyword>
<name>A0A512AL78_9SPHN</name>
<organism evidence="3 4">
    <name type="scientific">Novosphingobium sediminis</name>
    <dbReference type="NCBI Taxonomy" id="707214"/>
    <lineage>
        <taxon>Bacteria</taxon>
        <taxon>Pseudomonadati</taxon>
        <taxon>Pseudomonadota</taxon>
        <taxon>Alphaproteobacteria</taxon>
        <taxon>Sphingomonadales</taxon>
        <taxon>Sphingomonadaceae</taxon>
        <taxon>Novosphingobium</taxon>
    </lineage>
</organism>
<dbReference type="AlphaFoldDB" id="A0A512AL78"/>
<accession>A0A512AL78</accession>
<evidence type="ECO:0000259" key="2">
    <source>
        <dbReference type="Pfam" id="PF01636"/>
    </source>
</evidence>
<feature type="domain" description="Aminoglycoside phosphotransferase" evidence="2">
    <location>
        <begin position="23"/>
        <end position="269"/>
    </location>
</feature>
<dbReference type="Proteomes" id="UP000321464">
    <property type="component" value="Unassembled WGS sequence"/>
</dbReference>
<dbReference type="EMBL" id="BJYR01000015">
    <property type="protein sequence ID" value="GEO00436.1"/>
    <property type="molecule type" value="Genomic_DNA"/>
</dbReference>
<dbReference type="InterPro" id="IPR002575">
    <property type="entry name" value="Aminoglycoside_PTrfase"/>
</dbReference>
<proteinExistence type="inferred from homology"/>
<gene>
    <name evidence="3" type="ORF">NSE01_22680</name>
</gene>
<dbReference type="PANTHER" id="PTHR21064:SF6">
    <property type="entry name" value="AMINOGLYCOSIDE PHOSPHOTRANSFERASE DOMAIN-CONTAINING PROTEIN"/>
    <property type="match status" value="1"/>
</dbReference>
<dbReference type="SUPFAM" id="SSF56112">
    <property type="entry name" value="Protein kinase-like (PK-like)"/>
    <property type="match status" value="1"/>
</dbReference>
<dbReference type="GO" id="GO:0019202">
    <property type="term" value="F:amino acid kinase activity"/>
    <property type="evidence" value="ECO:0007669"/>
    <property type="project" value="TreeGrafter"/>
</dbReference>
<dbReference type="Pfam" id="PF01636">
    <property type="entry name" value="APH"/>
    <property type="match status" value="1"/>
</dbReference>
<keyword evidence="3" id="KW-0808">Transferase</keyword>
<reference evidence="3 4" key="1">
    <citation type="submission" date="2019-07" db="EMBL/GenBank/DDBJ databases">
        <title>Whole genome shotgun sequence of Novosphingobium sediminis NBRC 106119.</title>
        <authorList>
            <person name="Hosoyama A."/>
            <person name="Uohara A."/>
            <person name="Ohji S."/>
            <person name="Ichikawa N."/>
        </authorList>
    </citation>
    <scope>NUCLEOTIDE SEQUENCE [LARGE SCALE GENOMIC DNA]</scope>
    <source>
        <strain evidence="3 4">NBRC 106119</strain>
    </source>
</reference>
<dbReference type="InterPro" id="IPR011009">
    <property type="entry name" value="Kinase-like_dom_sf"/>
</dbReference>
<evidence type="ECO:0000256" key="1">
    <source>
        <dbReference type="ARBA" id="ARBA00038240"/>
    </source>
</evidence>
<evidence type="ECO:0000313" key="4">
    <source>
        <dbReference type="Proteomes" id="UP000321464"/>
    </source>
</evidence>
<dbReference type="PANTHER" id="PTHR21064">
    <property type="entry name" value="AMINOGLYCOSIDE PHOSPHOTRANSFERASE DOMAIN-CONTAINING PROTEIN-RELATED"/>
    <property type="match status" value="1"/>
</dbReference>
<comment type="caution">
    <text evidence="3">The sequence shown here is derived from an EMBL/GenBank/DDBJ whole genome shotgun (WGS) entry which is preliminary data.</text>
</comment>
<comment type="similarity">
    <text evidence="1">Belongs to the pseudomonas-type ThrB family.</text>
</comment>
<protein>
    <submittedName>
        <fullName evidence="3">Homoserine kinase</fullName>
    </submittedName>
</protein>
<dbReference type="Gene3D" id="3.90.1200.10">
    <property type="match status" value="1"/>
</dbReference>
<sequence>MPEIEAYLPAARAALAAFGLPEIEPHPIGKSENVVFRADAPDGTTWALRLHRPGYHALPALESDRALTAHLTAQGLLVPTGRRTVDGAWYAEVPTPDPEATRLAGMTLWHPGQTLADLIGDDRGPETWLWFERTGALLADLHNATAGWTPPAGFTRHHLDAAGLVGEAPFWGRFWDLPCLTADERTLLGKARDLVAARLAALTDPLILIHADAHPANVLISGDALGLIDFDDCAWGWPVFDMAVSLWSASSEPRFPDLQDRFLAGYAARRPLPDSALEQLSLFLLVRTLMLIGWCSDRPEVVGAPEEWKPGLIAKVGAAMDRHL</sequence>
<keyword evidence="3" id="KW-0418">Kinase</keyword>
<dbReference type="RefSeq" id="WP_170233822.1">
    <property type="nucleotide sequence ID" value="NZ_BJYR01000015.1"/>
</dbReference>
<dbReference type="InterPro" id="IPR050249">
    <property type="entry name" value="Pseudomonas-type_ThrB"/>
</dbReference>
<evidence type="ECO:0000313" key="3">
    <source>
        <dbReference type="EMBL" id="GEO00436.1"/>
    </source>
</evidence>